<keyword evidence="2 6" id="KW-0812">Transmembrane</keyword>
<comment type="subcellular location">
    <subcellularLocation>
        <location evidence="1">Membrane</location>
        <topology evidence="1">Multi-pass membrane protein</topology>
    </subcellularLocation>
</comment>
<keyword evidence="3 6" id="KW-1133">Transmembrane helix</keyword>
<feature type="domain" description="Sugar phosphate transporter" evidence="7">
    <location>
        <begin position="62"/>
        <end position="347"/>
    </location>
</feature>
<feature type="transmembrane region" description="Helical" evidence="6">
    <location>
        <begin position="331"/>
        <end position="350"/>
    </location>
</feature>
<feature type="transmembrane region" description="Helical" evidence="6">
    <location>
        <begin position="92"/>
        <end position="115"/>
    </location>
</feature>
<name>A0A5J4YMT8_PORPP</name>
<evidence type="ECO:0000313" key="9">
    <source>
        <dbReference type="Proteomes" id="UP000324585"/>
    </source>
</evidence>
<feature type="transmembrane region" description="Helical" evidence="6">
    <location>
        <begin position="276"/>
        <end position="297"/>
    </location>
</feature>
<feature type="compositionally biased region" description="Polar residues" evidence="5">
    <location>
        <begin position="376"/>
        <end position="388"/>
    </location>
</feature>
<evidence type="ECO:0000259" key="7">
    <source>
        <dbReference type="Pfam" id="PF03151"/>
    </source>
</evidence>
<dbReference type="InterPro" id="IPR050186">
    <property type="entry name" value="TPT_transporter"/>
</dbReference>
<evidence type="ECO:0000256" key="2">
    <source>
        <dbReference type="ARBA" id="ARBA00022692"/>
    </source>
</evidence>
<dbReference type="PANTHER" id="PTHR11132">
    <property type="entry name" value="SOLUTE CARRIER FAMILY 35"/>
    <property type="match status" value="1"/>
</dbReference>
<proteinExistence type="predicted"/>
<evidence type="ECO:0000256" key="5">
    <source>
        <dbReference type="SAM" id="MobiDB-lite"/>
    </source>
</evidence>
<dbReference type="EMBL" id="VRMN01000011">
    <property type="protein sequence ID" value="KAA8491973.1"/>
    <property type="molecule type" value="Genomic_DNA"/>
</dbReference>
<feature type="transmembrane region" description="Helical" evidence="6">
    <location>
        <begin position="151"/>
        <end position="172"/>
    </location>
</feature>
<evidence type="ECO:0000256" key="4">
    <source>
        <dbReference type="ARBA" id="ARBA00023136"/>
    </source>
</evidence>
<gene>
    <name evidence="8" type="ORF">FVE85_8455</name>
</gene>
<feature type="region of interest" description="Disordered" evidence="5">
    <location>
        <begin position="359"/>
        <end position="388"/>
    </location>
</feature>
<sequence>MVSEETGEAGSERERERERESWTEKGESGEGGRVPGGRKKVAIMASTPLTNLKRNLAAADWKVASFMLLNFASSTGIVVSNKYVMDALGFKFATSLTFLHFVMTFLMLALVRLFSGFEIKRLPVAKVAKLAAGNMGFVVLTNLSLQYNSIGFYQIMKVMTTPTVVFLEAVFYQKYLENNLKLSLVPVCLGVILTSVSDYRLNMIGTIYAVAGVIVTSLYQIWSGTLQKSLDCSALQLQFYTAPLSALFILPVMPLLDNYSFTSPGAIWNYDFAMPNVMAICATGLIAFLVNISIFLIIGKSSPLTYNILGHGKTCFILMTDFLFFGRPVDTQGTAGIASAMVGVFWYTHLKLEKARIEKEATQVSKEEVDPEKGSVSESTAPEVKQQN</sequence>
<feature type="transmembrane region" description="Helical" evidence="6">
    <location>
        <begin position="203"/>
        <end position="222"/>
    </location>
</feature>
<dbReference type="InterPro" id="IPR004853">
    <property type="entry name" value="Sugar_P_trans_dom"/>
</dbReference>
<dbReference type="OrthoDB" id="5547497at2759"/>
<dbReference type="AlphaFoldDB" id="A0A5J4YMT8"/>
<dbReference type="GO" id="GO:0016020">
    <property type="term" value="C:membrane"/>
    <property type="evidence" value="ECO:0007669"/>
    <property type="project" value="UniProtKB-SubCell"/>
</dbReference>
<keyword evidence="4 6" id="KW-0472">Membrane</keyword>
<feature type="compositionally biased region" description="Basic and acidic residues" evidence="5">
    <location>
        <begin position="10"/>
        <end position="30"/>
    </location>
</feature>
<feature type="region of interest" description="Disordered" evidence="5">
    <location>
        <begin position="1"/>
        <end position="37"/>
    </location>
</feature>
<organism evidence="8 9">
    <name type="scientific">Porphyridium purpureum</name>
    <name type="common">Red alga</name>
    <name type="synonym">Porphyridium cruentum</name>
    <dbReference type="NCBI Taxonomy" id="35688"/>
    <lineage>
        <taxon>Eukaryota</taxon>
        <taxon>Rhodophyta</taxon>
        <taxon>Bangiophyceae</taxon>
        <taxon>Porphyridiales</taxon>
        <taxon>Porphyridiaceae</taxon>
        <taxon>Porphyridium</taxon>
    </lineage>
</organism>
<accession>A0A5J4YMT8</accession>
<feature type="transmembrane region" description="Helical" evidence="6">
    <location>
        <begin position="63"/>
        <end position="80"/>
    </location>
</feature>
<feature type="compositionally biased region" description="Basic and acidic residues" evidence="5">
    <location>
        <begin position="359"/>
        <end position="375"/>
    </location>
</feature>
<evidence type="ECO:0000256" key="1">
    <source>
        <dbReference type="ARBA" id="ARBA00004141"/>
    </source>
</evidence>
<protein>
    <submittedName>
        <fullName evidence="8">Solute carrier family 35 member E3</fullName>
    </submittedName>
</protein>
<evidence type="ECO:0000256" key="3">
    <source>
        <dbReference type="ARBA" id="ARBA00022989"/>
    </source>
</evidence>
<dbReference type="Proteomes" id="UP000324585">
    <property type="component" value="Unassembled WGS sequence"/>
</dbReference>
<dbReference type="OMA" id="WMVVNTL"/>
<keyword evidence="9" id="KW-1185">Reference proteome</keyword>
<reference evidence="9" key="1">
    <citation type="journal article" date="2019" name="Nat. Commun.">
        <title>Expansion of phycobilisome linker gene families in mesophilic red algae.</title>
        <authorList>
            <person name="Lee J."/>
            <person name="Kim D."/>
            <person name="Bhattacharya D."/>
            <person name="Yoon H.S."/>
        </authorList>
    </citation>
    <scope>NUCLEOTIDE SEQUENCE [LARGE SCALE GENOMIC DNA]</scope>
    <source>
        <strain evidence="9">CCMP 1328</strain>
    </source>
</reference>
<dbReference type="Pfam" id="PF03151">
    <property type="entry name" value="TPT"/>
    <property type="match status" value="1"/>
</dbReference>
<feature type="transmembrane region" description="Helical" evidence="6">
    <location>
        <begin position="234"/>
        <end position="256"/>
    </location>
</feature>
<comment type="caution">
    <text evidence="8">The sequence shown here is derived from an EMBL/GenBank/DDBJ whole genome shotgun (WGS) entry which is preliminary data.</text>
</comment>
<evidence type="ECO:0000313" key="8">
    <source>
        <dbReference type="EMBL" id="KAA8491973.1"/>
    </source>
</evidence>
<evidence type="ECO:0000256" key="6">
    <source>
        <dbReference type="SAM" id="Phobius"/>
    </source>
</evidence>